<keyword evidence="10" id="KW-1185">Reference proteome</keyword>
<dbReference type="InterPro" id="IPR018201">
    <property type="entry name" value="Ketoacyl_synth_AS"/>
</dbReference>
<dbReference type="InterPro" id="IPR006162">
    <property type="entry name" value="Ppantetheine_attach_site"/>
</dbReference>
<dbReference type="InterPro" id="IPR020802">
    <property type="entry name" value="TesA-like"/>
</dbReference>
<dbReference type="SUPFAM" id="SSF51735">
    <property type="entry name" value="NAD(P)-binding Rossmann-fold domains"/>
    <property type="match status" value="4"/>
</dbReference>
<dbReference type="InterPro" id="IPR014030">
    <property type="entry name" value="Ketoacyl_synth_N"/>
</dbReference>
<dbReference type="InterPro" id="IPR057326">
    <property type="entry name" value="KR_dom"/>
</dbReference>
<dbReference type="InterPro" id="IPR042104">
    <property type="entry name" value="PKS_dehydratase_sf"/>
</dbReference>
<feature type="domain" description="Carrier" evidence="6">
    <location>
        <begin position="1397"/>
        <end position="1472"/>
    </location>
</feature>
<dbReference type="SMART" id="SM01294">
    <property type="entry name" value="PKS_PP_betabranch"/>
    <property type="match status" value="2"/>
</dbReference>
<comment type="caution">
    <text evidence="9">The sequence shown here is derived from an EMBL/GenBank/DDBJ whole genome shotgun (WGS) entry which is preliminary data.</text>
</comment>
<evidence type="ECO:0000256" key="5">
    <source>
        <dbReference type="PROSITE-ProRule" id="PRU01363"/>
    </source>
</evidence>
<evidence type="ECO:0000256" key="3">
    <source>
        <dbReference type="ARBA" id="ARBA00022679"/>
    </source>
</evidence>
<dbReference type="CDD" id="cd08956">
    <property type="entry name" value="KR_3_FAS_SDR_x"/>
    <property type="match status" value="1"/>
</dbReference>
<reference evidence="10" key="1">
    <citation type="journal article" date="2019" name="Int. J. Syst. Evol. Microbiol.">
        <title>The Global Catalogue of Microorganisms (GCM) 10K type strain sequencing project: providing services to taxonomists for standard genome sequencing and annotation.</title>
        <authorList>
            <consortium name="The Broad Institute Genomics Platform"/>
            <consortium name="The Broad Institute Genome Sequencing Center for Infectious Disease"/>
            <person name="Wu L."/>
            <person name="Ma J."/>
        </authorList>
    </citation>
    <scope>NUCLEOTIDE SEQUENCE [LARGE SCALE GENOMIC DNA]</scope>
    <source>
        <strain evidence="10">JCM 16014</strain>
    </source>
</reference>
<dbReference type="InterPro" id="IPR001031">
    <property type="entry name" value="Thioesterase"/>
</dbReference>
<dbReference type="InterPro" id="IPR049552">
    <property type="entry name" value="PKS_DH_N"/>
</dbReference>
<dbReference type="InterPro" id="IPR049900">
    <property type="entry name" value="PKS_mFAS_DH"/>
</dbReference>
<dbReference type="PANTHER" id="PTHR43775">
    <property type="entry name" value="FATTY ACID SYNTHASE"/>
    <property type="match status" value="1"/>
</dbReference>
<dbReference type="InterPro" id="IPR001227">
    <property type="entry name" value="Ac_transferase_dom_sf"/>
</dbReference>
<dbReference type="InterPro" id="IPR055123">
    <property type="entry name" value="SpnB-like_Rossmann"/>
</dbReference>
<evidence type="ECO:0000256" key="1">
    <source>
        <dbReference type="ARBA" id="ARBA00022450"/>
    </source>
</evidence>
<dbReference type="EMBL" id="BAAAQN010000040">
    <property type="protein sequence ID" value="GAA2046146.1"/>
    <property type="molecule type" value="Genomic_DNA"/>
</dbReference>
<dbReference type="SMART" id="SM00823">
    <property type="entry name" value="PKS_PP"/>
    <property type="match status" value="2"/>
</dbReference>
<dbReference type="Gene3D" id="3.40.47.10">
    <property type="match status" value="2"/>
</dbReference>
<feature type="domain" description="PKS/mFAS DH" evidence="8">
    <location>
        <begin position="2385"/>
        <end position="2680"/>
    </location>
</feature>
<dbReference type="InterPro" id="IPR014031">
    <property type="entry name" value="Ketoacyl_synth_C"/>
</dbReference>
<dbReference type="Pfam" id="PF14765">
    <property type="entry name" value="PS-DH"/>
    <property type="match status" value="1"/>
</dbReference>
<dbReference type="InterPro" id="IPR016036">
    <property type="entry name" value="Malonyl_transacylase_ACP-bd"/>
</dbReference>
<dbReference type="PROSITE" id="PS00606">
    <property type="entry name" value="KS3_1"/>
    <property type="match status" value="2"/>
</dbReference>
<dbReference type="InterPro" id="IPR016039">
    <property type="entry name" value="Thiolase-like"/>
</dbReference>
<dbReference type="InterPro" id="IPR009081">
    <property type="entry name" value="PP-bd_ACP"/>
</dbReference>
<dbReference type="SMART" id="SM00824">
    <property type="entry name" value="PKS_TE"/>
    <property type="match status" value="1"/>
</dbReference>
<keyword evidence="4" id="KW-0012">Acyltransferase</keyword>
<feature type="region of interest" description="N-terminal hotdog fold" evidence="5">
    <location>
        <begin position="2385"/>
        <end position="2509"/>
    </location>
</feature>
<dbReference type="InterPro" id="IPR050091">
    <property type="entry name" value="PKS_NRPS_Biosynth_Enz"/>
</dbReference>
<dbReference type="Proteomes" id="UP001500751">
    <property type="component" value="Unassembled WGS sequence"/>
</dbReference>
<evidence type="ECO:0000259" key="6">
    <source>
        <dbReference type="PROSITE" id="PS50075"/>
    </source>
</evidence>
<keyword evidence="3" id="KW-0808">Transferase</keyword>
<protein>
    <submittedName>
        <fullName evidence="9">Uncharacterized protein</fullName>
    </submittedName>
</protein>
<evidence type="ECO:0000256" key="4">
    <source>
        <dbReference type="ARBA" id="ARBA00023315"/>
    </source>
</evidence>
<dbReference type="Pfam" id="PF00550">
    <property type="entry name" value="PP-binding"/>
    <property type="match status" value="2"/>
</dbReference>
<evidence type="ECO:0000313" key="9">
    <source>
        <dbReference type="EMBL" id="GAA2046146.1"/>
    </source>
</evidence>
<keyword evidence="1" id="KW-0596">Phosphopantetheine</keyword>
<feature type="domain" description="Ketosynthase family 3 (KS3)" evidence="7">
    <location>
        <begin position="1489"/>
        <end position="1917"/>
    </location>
</feature>
<dbReference type="SMART" id="SM00826">
    <property type="entry name" value="PKS_DH"/>
    <property type="match status" value="1"/>
</dbReference>
<dbReference type="PROSITE" id="PS52004">
    <property type="entry name" value="KS3_2"/>
    <property type="match status" value="2"/>
</dbReference>
<dbReference type="PANTHER" id="PTHR43775:SF51">
    <property type="entry name" value="INACTIVE PHENOLPHTHIOCEROL SYNTHESIS POLYKETIDE SYNTHASE TYPE I PKS1-RELATED"/>
    <property type="match status" value="1"/>
</dbReference>
<accession>A0ABP5GHH4</accession>
<dbReference type="Pfam" id="PF02801">
    <property type="entry name" value="Ketoacyl-synt_C"/>
    <property type="match status" value="2"/>
</dbReference>
<gene>
    <name evidence="9" type="ORF">GCM10009839_57980</name>
</gene>
<dbReference type="Gene3D" id="3.40.50.1820">
    <property type="entry name" value="alpha/beta hydrolase"/>
    <property type="match status" value="1"/>
</dbReference>
<dbReference type="InterPro" id="IPR020807">
    <property type="entry name" value="PKS_DH"/>
</dbReference>
<dbReference type="Gene3D" id="3.30.70.3290">
    <property type="match status" value="2"/>
</dbReference>
<organism evidence="9 10">
    <name type="scientific">Catenulispora yoronensis</name>
    <dbReference type="NCBI Taxonomy" id="450799"/>
    <lineage>
        <taxon>Bacteria</taxon>
        <taxon>Bacillati</taxon>
        <taxon>Actinomycetota</taxon>
        <taxon>Actinomycetes</taxon>
        <taxon>Catenulisporales</taxon>
        <taxon>Catenulisporaceae</taxon>
        <taxon>Catenulispora</taxon>
    </lineage>
</organism>
<feature type="domain" description="Ketosynthase family 3 (KS3)" evidence="7">
    <location>
        <begin position="23"/>
        <end position="445"/>
    </location>
</feature>
<dbReference type="Pfam" id="PF08659">
    <property type="entry name" value="KR"/>
    <property type="match status" value="2"/>
</dbReference>
<dbReference type="Pfam" id="PF00975">
    <property type="entry name" value="Thioesterase"/>
    <property type="match status" value="1"/>
</dbReference>
<sequence>MKWVTADLHETRQRLLDLESELPEPIAIVGMSCRYPGGVESPDDLWDLVAAGRDGVTPSPTDRGWEVMGSAFSAPASLRPHGGFVADAAGFDAAFFGISPREALVMDPQQRLLLESSWAALEHAGLDPQTLRGTPAGVFIGASLPDYVALTGANPEAAQGYSATGVSGSVLSGRISYVLGLTGPAATVDTACSSSLVALHWAAQALRAGECPMALVGGVTVMATPSAFIEFAKQDGLAADGRCKSFAAGADGTAWGEGVGVLVVERLSDARRLGHHVWGVLRGSAVNQDGASNGLTAPNGPSQERVILRALTNAGLGVSDVDLIEGHGTGTKLGDPIEARALLATYGKGRADGPVHLGSIKSNIGHTQAAAGIAGVIKTVLAMRHETMPPTLHVDRPSPQVDWTAGEIELLTEAREWPRDAERPRRAGVSSFGISGTNAHVIVEEGDPEPVVEVLPVPSGGVVWALSAKSEAALRAQAGRLAEWAAEGDEGLVETGLALAGRSRFGVRAAVVGQRRQTLVTQLMEVADGGGLSDSKTLAGSSVAVLFSGQGSQRIGMGLGLRGVLPVFTEVFDEVCERLGLSIELLSDGEAINRTEVTQPALFAVQVAAYRQLEAWGLSASWLGGHSIGELSAAHIAGVWDLEGACKIVAARGRLMGQARAGGAMAALEATEAEVLASLPDGVYIAAVNGPTSVVVSGDASSVEALVERYKDSGHRVRRLTVSHAFHSHHMDSALVEFEKIVASVPATLPRLKLVSTLTGTELADDVTDPTYWVRQVRETVRFADAVTFLADQGAATFVDISPDGVLTSMISAVVSAAVVVPTLRKDVDESSALTSSAAALYAAGIDIDWPAVLGGGLEPGQLSVPTYAFEHSRYWLDFPADMFGVGGDAHWRYRTVWDRLASTASTPPPTDSPWLLVTSSPRVPAETVAEIRDALSAGGVEVHIADLADCEDWSADRWSGFGAVVSLLALGGASADVEPGVSVGVADTLRLLRARAATAGPRIWTLTRGGSAAPGGAATDPLAWQVWGLGRVAALDLSPLWGGLVDVPSTFDARNSADLIAVLADGSQDQVALRADGVWAARLLHDDRTPTPTAANTDEASAWTTHGTVLVTGASGALGGRVARWAAERGAARVVLASRRGDQAPGAAELAAAIEAHGAEPVFVPCDLADEAAVRDLLTACGPDLAAVFHIAGAAAASPLIADASPADQQREWSEMMRAKVCGARWLDRELADRELDAFVVFSSISGVWGSGGQGAYSAANAYLDGLVTARRERGLTGTAVAWGPWGGGGMADGDAGEYLARRGLAPLDPDRALAALDQAVTASHVTTVVADVDWSVFAPAFTLARPAPLLESVPEVAAALRPESATNSGSATSVSGADSGLVAELRGRSETEQSRMLLDLVRARAAEVLGHASPDAIAADAAFTELGFDSLTAVELRNALARTTGLTLPATLVFDHPSPTALSGFLRERLGIGGGSQVVVQAGAVADEPIAIVGLACRYPGGVASAEDFWELIAGRGDGMTSFPKDRGWGDLEALIASAAEATDAPAPLIEGGFLAGMADFDADFFGISPREALAMDPQQRLLLETSWEAIEHAGIDPHALRGVQSGVFIGASTPDYAVLAGNDPEAVAGYTATGIAGSVLSGRISYVLGLTGPAVTVDTACSSSLVALHLASQALHNGECTMALAGGVTVMATPTPFLEFARQNGLAGDGRCKSYAGAADGTGWGEGVGVLVLERLSDARRLGHRVWATVKGSAINQDGASNGLTAPNGPSQERVILQALANAGLEVGDVDLVEGHGTGTKLGDPIEAQALLATYGRERADGPLWLGSVKSNIGHTQCAAGVAGVIKTVLAMRHETMPATLHVDEPSPQVDWTVGAVELLTRAREWPRDNERPRRAGVSSFGISGTNAHVIIEEGDAEPLVETLPVPSGGVAWALSAKSEGALRAQASRLAQWAADSDEGLVETGLVLAARSRFAHRAVVLGEDRAALVAGLRSVAVGEPGTYGVTVPMVSGDSVLVFPGQGWQRVGVGAGLLAGGVFAEAIAECGEALRQWVDFDLVEVLSGSDEAWLGRVDVVQPVLWAVMVGLARVWESLGVAPSVVVGHSQGEIAAAVVAGALSVADGARVVAVRSRVIREHLAGSGAMASVAASAADVESWLISGVSIAAVNGPRAVTVAGEREAVLAFAAETEVRGVRVRVVDVDYASHSPMVAQIEDVLRRELAGLTPRELTPGRRWLSTVTGQWMIGTEADAEYWYRNLRQQVGFSPAVEQLIREGHRLFVEASGHPVLTSGIEHLFDVLEESAAVTGTLRRDTADATALLASVGRLFTAGVPIDWPVLLSGGVAAESAVTVPAYAFDHTRYWLDGAASPVGDFGAAGLAATGHPLLGAAVPLADGGWVLTGRLSIAAQPWLADHAVSGTVLLAGTALVELALRAGVEAGCDTLRELTLHAPVVVPAAGGLQLQVVVTAPGADGGRDLAVHTRPDDPDAPGEWTRHASGILAVGPEPADRTAFADLDAAADWPPRNAEPLAVDGMYERLAESGVEYGSAFHALRRAWRRGDEIFAEVWLTDPAGPDRRFGLHPVLLDAAVQVLGLEGAEGLDTGAGPIPEGSSVMPFSWTDVDLWASGVTRLRVRVGASAQSGTSAQSGVSVHAADENGQPVAAVGALVLRPVSVDRGAGADAALIRDTLFSLEWQQVIAPSAGELQGLTPAVFHAGAKSGEEADDLPGVVHSATAEALHAVQDWLRRDDIEDDARLIVLTRGAVSTEAAEPVTDLAGAAVWGLIRSVQSEHPGRFVLVDLPQGAEEGDVEPSVWAAAARGDEPQLAVRSGSLLVPRLVRAAVGSGADPGVGPDAATPVDWSEGTVVVTGATGGLGTALVRHLVDSGARDLLLLSRSGMSAPGAGALMREAATAGARVRLVACDVSQCAELSQVLKQLKADGREPAAVVHLAGTTADATVEGLTADRLDQVLAAKADAAWYLHELTAELAPAARLVLFSSAAGTLGSPGMANYAAANAFLDALAAVRHAAGLLVNDLAWGAWAEAGGMGGRLGDADQRRMARVGEALATDEALRLFDLALAENHSVLIPTRLRTARLRGVDPASIPAVLRALVPASGRGSGAGVAPAPTWTERLAGLGADELPEVLLTLVRELIARVLGHGSAEEVPADRTFTELGFDSLTAVEARNALSAATGLRLPATLVFDHPDPQILVGHLSTLLGPSIAEAGSGAVGAAARPSIAADTSDEAANPIARMYIEACEADKYDEAWGFARAVARLAPKFSGPEDIDRVPEPLVLAEGPEADAVAADDEAAASDNAEAVVFCFPSFSPASGPHEYTRFAAGLRGRRRVLLVRQPGFLDGERLPESFDALVRLHADTVLRTAGEAPFVLVGRSASGWLAYSLARHLEERGRAPLAAVLIDTYFGEAQERENLFHGARAMMEREKRSTMLSDVRVTAMGCYEGLIEHWRPEPITAPTLLVRATTPFSTQMVRPDGLDWRASMTFAHDTRDVPGDHFTMLEEYAEDTAEAVQEWLGEVPPIRPSGL</sequence>
<dbReference type="InterPro" id="IPR029058">
    <property type="entry name" value="AB_hydrolase_fold"/>
</dbReference>
<evidence type="ECO:0000256" key="2">
    <source>
        <dbReference type="ARBA" id="ARBA00022553"/>
    </source>
</evidence>
<feature type="active site" description="Proton acceptor; for dehydratase activity" evidence="5">
    <location>
        <position position="2416"/>
    </location>
</feature>
<dbReference type="InterPro" id="IPR020806">
    <property type="entry name" value="PKS_PP-bd"/>
</dbReference>
<evidence type="ECO:0000259" key="7">
    <source>
        <dbReference type="PROSITE" id="PS52004"/>
    </source>
</evidence>
<dbReference type="Gene3D" id="3.40.366.10">
    <property type="entry name" value="Malonyl-Coenzyme A Acyl Carrier Protein, domain 2"/>
    <property type="match status" value="2"/>
</dbReference>
<dbReference type="SUPFAM" id="SSF47336">
    <property type="entry name" value="ACP-like"/>
    <property type="match status" value="1"/>
</dbReference>
<dbReference type="Pfam" id="PF00698">
    <property type="entry name" value="Acyl_transf_1"/>
    <property type="match status" value="2"/>
</dbReference>
<dbReference type="Pfam" id="PF21089">
    <property type="entry name" value="PKS_DH_N"/>
    <property type="match status" value="1"/>
</dbReference>
<dbReference type="Gene3D" id="3.40.50.720">
    <property type="entry name" value="NAD(P)-binding Rossmann-like Domain"/>
    <property type="match status" value="2"/>
</dbReference>
<dbReference type="Pfam" id="PF00109">
    <property type="entry name" value="ketoacyl-synt"/>
    <property type="match status" value="2"/>
</dbReference>
<dbReference type="InterPro" id="IPR013968">
    <property type="entry name" value="PKS_KR"/>
</dbReference>
<dbReference type="SUPFAM" id="SSF52151">
    <property type="entry name" value="FabD/lysophospholipase-like"/>
    <property type="match status" value="2"/>
</dbReference>
<feature type="active site" description="Proton donor; for dehydratase activity" evidence="5">
    <location>
        <position position="2588"/>
    </location>
</feature>
<dbReference type="SMART" id="SM00825">
    <property type="entry name" value="PKS_KS"/>
    <property type="match status" value="2"/>
</dbReference>
<dbReference type="PROSITE" id="PS50075">
    <property type="entry name" value="CARRIER"/>
    <property type="match status" value="2"/>
</dbReference>
<dbReference type="InterPro" id="IPR049551">
    <property type="entry name" value="PKS_DH_C"/>
</dbReference>
<dbReference type="SUPFAM" id="SSF53474">
    <property type="entry name" value="alpha/beta-Hydrolases"/>
    <property type="match status" value="1"/>
</dbReference>
<feature type="domain" description="Carrier" evidence="6">
    <location>
        <begin position="3145"/>
        <end position="3220"/>
    </location>
</feature>
<dbReference type="InterPro" id="IPR014043">
    <property type="entry name" value="Acyl_transferase_dom"/>
</dbReference>
<dbReference type="InterPro" id="IPR016035">
    <property type="entry name" value="Acyl_Trfase/lysoPLipase"/>
</dbReference>
<dbReference type="Pfam" id="PF22953">
    <property type="entry name" value="SpnB_Rossmann"/>
    <property type="match status" value="1"/>
</dbReference>
<dbReference type="CDD" id="cd08952">
    <property type="entry name" value="KR_1_SDR_x"/>
    <property type="match status" value="1"/>
</dbReference>
<dbReference type="SUPFAM" id="SSF55048">
    <property type="entry name" value="Probable ACP-binding domain of malonyl-CoA ACP transacylase"/>
    <property type="match status" value="2"/>
</dbReference>
<keyword evidence="2" id="KW-0597">Phosphoprotein</keyword>
<dbReference type="Gene3D" id="1.10.1200.10">
    <property type="entry name" value="ACP-like"/>
    <property type="match status" value="2"/>
</dbReference>
<dbReference type="InterPro" id="IPR036291">
    <property type="entry name" value="NAD(P)-bd_dom_sf"/>
</dbReference>
<dbReference type="InterPro" id="IPR036736">
    <property type="entry name" value="ACP-like_sf"/>
</dbReference>
<dbReference type="PROSITE" id="PS52019">
    <property type="entry name" value="PKS_MFAS_DH"/>
    <property type="match status" value="1"/>
</dbReference>
<name>A0ABP5GHH4_9ACTN</name>
<evidence type="ECO:0000313" key="10">
    <source>
        <dbReference type="Proteomes" id="UP001500751"/>
    </source>
</evidence>
<dbReference type="InterPro" id="IPR020841">
    <property type="entry name" value="PKS_Beta-ketoAc_synthase_dom"/>
</dbReference>
<dbReference type="SUPFAM" id="SSF53901">
    <property type="entry name" value="Thiolase-like"/>
    <property type="match status" value="2"/>
</dbReference>
<dbReference type="Gene3D" id="3.10.129.110">
    <property type="entry name" value="Polyketide synthase dehydratase"/>
    <property type="match status" value="1"/>
</dbReference>
<proteinExistence type="predicted"/>
<dbReference type="PROSITE" id="PS00012">
    <property type="entry name" value="PHOSPHOPANTETHEINE"/>
    <property type="match status" value="2"/>
</dbReference>
<dbReference type="SMART" id="SM00827">
    <property type="entry name" value="PKS_AT"/>
    <property type="match status" value="2"/>
</dbReference>
<dbReference type="InterPro" id="IPR032821">
    <property type="entry name" value="PKS_assoc"/>
</dbReference>
<dbReference type="CDD" id="cd00833">
    <property type="entry name" value="PKS"/>
    <property type="match status" value="2"/>
</dbReference>
<dbReference type="SMART" id="SM00822">
    <property type="entry name" value="PKS_KR"/>
    <property type="match status" value="2"/>
</dbReference>
<feature type="region of interest" description="C-terminal hotdog fold" evidence="5">
    <location>
        <begin position="2528"/>
        <end position="2680"/>
    </location>
</feature>
<evidence type="ECO:0000259" key="8">
    <source>
        <dbReference type="PROSITE" id="PS52019"/>
    </source>
</evidence>
<dbReference type="Pfam" id="PF16197">
    <property type="entry name" value="KAsynt_C_assoc"/>
    <property type="match status" value="2"/>
</dbReference>